<keyword evidence="1" id="KW-0378">Hydrolase</keyword>
<comment type="caution">
    <text evidence="4">The sequence shown here is derived from an EMBL/GenBank/DDBJ whole genome shotgun (WGS) entry which is preliminary data.</text>
</comment>
<dbReference type="GO" id="GO:0006094">
    <property type="term" value="P:gluconeogenesis"/>
    <property type="evidence" value="ECO:0007669"/>
    <property type="project" value="InterPro"/>
</dbReference>
<dbReference type="Gene3D" id="3.60.21.10">
    <property type="match status" value="1"/>
</dbReference>
<protein>
    <submittedName>
        <fullName evidence="4">Fructose-bisphosphatase class III</fullName>
    </submittedName>
</protein>
<dbReference type="Proteomes" id="UP000622317">
    <property type="component" value="Unassembled WGS sequence"/>
</dbReference>
<keyword evidence="3" id="KW-0119">Carbohydrate metabolism</keyword>
<reference evidence="4" key="1">
    <citation type="submission" date="2020-09" db="EMBL/GenBank/DDBJ databases">
        <title>Pelagicoccus enzymogenes sp. nov. with an EPS production, isolated from marine sediment.</title>
        <authorList>
            <person name="Feng X."/>
        </authorList>
    </citation>
    <scope>NUCLEOTIDE SEQUENCE</scope>
    <source>
        <strain evidence="4">NFK12</strain>
    </source>
</reference>
<dbReference type="SUPFAM" id="SSF56300">
    <property type="entry name" value="Metallo-dependent phosphatases"/>
    <property type="match status" value="1"/>
</dbReference>
<name>A0A927F805_9BACT</name>
<organism evidence="4 5">
    <name type="scientific">Pelagicoccus enzymogenes</name>
    <dbReference type="NCBI Taxonomy" id="2773457"/>
    <lineage>
        <taxon>Bacteria</taxon>
        <taxon>Pseudomonadati</taxon>
        <taxon>Verrucomicrobiota</taxon>
        <taxon>Opitutia</taxon>
        <taxon>Puniceicoccales</taxon>
        <taxon>Pelagicoccaceae</taxon>
        <taxon>Pelagicoccus</taxon>
    </lineage>
</organism>
<keyword evidence="2" id="KW-0464">Manganese</keyword>
<dbReference type="HAMAP" id="MF_01854">
    <property type="entry name" value="FBPase_class3"/>
    <property type="match status" value="1"/>
</dbReference>
<dbReference type="Pfam" id="PF06874">
    <property type="entry name" value="FBPase_2"/>
    <property type="match status" value="1"/>
</dbReference>
<evidence type="ECO:0000313" key="4">
    <source>
        <dbReference type="EMBL" id="MBD5780024.1"/>
    </source>
</evidence>
<dbReference type="GO" id="GO:0042132">
    <property type="term" value="F:fructose 1,6-bisphosphate 1-phosphatase activity"/>
    <property type="evidence" value="ECO:0007669"/>
    <property type="project" value="InterPro"/>
</dbReference>
<evidence type="ECO:0000313" key="5">
    <source>
        <dbReference type="Proteomes" id="UP000622317"/>
    </source>
</evidence>
<evidence type="ECO:0000256" key="1">
    <source>
        <dbReference type="ARBA" id="ARBA00022801"/>
    </source>
</evidence>
<keyword evidence="5" id="KW-1185">Reference proteome</keyword>
<dbReference type="EMBL" id="JACYFG010000032">
    <property type="protein sequence ID" value="MBD5780024.1"/>
    <property type="molecule type" value="Genomic_DNA"/>
</dbReference>
<evidence type="ECO:0000256" key="2">
    <source>
        <dbReference type="ARBA" id="ARBA00023211"/>
    </source>
</evidence>
<evidence type="ECO:0000256" key="3">
    <source>
        <dbReference type="ARBA" id="ARBA00023277"/>
    </source>
</evidence>
<dbReference type="InterPro" id="IPR029052">
    <property type="entry name" value="Metallo-depent_PP-like"/>
</dbReference>
<dbReference type="AlphaFoldDB" id="A0A927F805"/>
<dbReference type="RefSeq" id="WP_191617143.1">
    <property type="nucleotide sequence ID" value="NZ_JACYFG010000032.1"/>
</dbReference>
<gene>
    <name evidence="4" type="ORF">IEN85_11035</name>
</gene>
<accession>A0A927F805</accession>
<sequence>MKTNTLSFKRPGADLSSLELLASKFPNVDAAIAEIARLSAVQTLPQGAIHIISDIHGEDKKLQHIINNASGTLRPLVEQLFGNTMTSENLSEFLKLTFYPAEVTAKLERELNDQTEIADFARRVLGPQFALLRHLMSNYSLRLATELLPDDYKDLLLEILHAPSNQAGNEFIEAIIVELLRQGRLLHLIHIIGRLIRNLAVDELIIGGDCWDRGPRGDRVVDYLRLQPNVSFIWGNHDAVWLGAALGNEALICTALRISLRYRRLSQLDEGYSVPLTPLEHLAHTVYGNDPAKHFMPKGSGMRPIELVARMQKAIAVMQFKLEGQMIERNPHWDLEHRRLMHRIDYEKGTVEIDGETYELRDKNLPTVNPERPYELSVEEQACLDRLKQSFLRSQKLREQMEFMVNHGSMYLKRGCCLIFHGCVPTSPSGEFLSFEVDGEPLSGKELFEGIEMVVRRSIERAEPNDVDFLWYLWCGPLSPLFGKERIATFERDFIADKKPHAEKKDPYFDLIHEAAFCDKVLQEFEADTEEGLIVNGHVPVKLEQGESPMKRSGKAITIDGAFSEAYGDYGYTLVLEPSRIVLAEHHHFDSVESAIKDGVDIVPKTQDIRVFKQIRRTADNERGQRIRYRIADLERLVDAYRNNRLLENGSDPSLLSFFQGISRTQR</sequence>
<proteinExistence type="inferred from homology"/>
<dbReference type="InterPro" id="IPR009164">
    <property type="entry name" value="FBPtase_class3"/>
</dbReference>